<reference evidence="1 2" key="1">
    <citation type="submission" date="2018-08" db="EMBL/GenBank/DDBJ databases">
        <title>A genome reference for cultivated species of the human gut microbiota.</title>
        <authorList>
            <person name="Zou Y."/>
            <person name="Xue W."/>
            <person name="Luo G."/>
        </authorList>
    </citation>
    <scope>NUCLEOTIDE SEQUENCE [LARGE SCALE GENOMIC DNA]</scope>
    <source>
        <strain evidence="1 2">AF28-26</strain>
    </source>
</reference>
<protein>
    <submittedName>
        <fullName evidence="1">Uncharacterized protein</fullName>
    </submittedName>
</protein>
<organism evidence="1 2">
    <name type="scientific">[Clostridium] leptum</name>
    <dbReference type="NCBI Taxonomy" id="1535"/>
    <lineage>
        <taxon>Bacteria</taxon>
        <taxon>Bacillati</taxon>
        <taxon>Bacillota</taxon>
        <taxon>Clostridia</taxon>
        <taxon>Eubacteriales</taxon>
        <taxon>Oscillospiraceae</taxon>
        <taxon>Oscillospiraceae incertae sedis</taxon>
    </lineage>
</organism>
<evidence type="ECO:0000313" key="1">
    <source>
        <dbReference type="EMBL" id="RGQ40939.1"/>
    </source>
</evidence>
<dbReference type="InterPro" id="IPR043752">
    <property type="entry name" value="DUF5697"/>
</dbReference>
<dbReference type="Pfam" id="PF18954">
    <property type="entry name" value="DUF5697"/>
    <property type="match status" value="1"/>
</dbReference>
<dbReference type="AlphaFoldDB" id="A0A412AXF6"/>
<name>A0A412AXF6_9FIRM</name>
<accession>A0A412AXF6</accession>
<comment type="caution">
    <text evidence="1">The sequence shown here is derived from an EMBL/GenBank/DDBJ whole genome shotgun (WGS) entry which is preliminary data.</text>
</comment>
<gene>
    <name evidence="1" type="ORF">DWY99_06985</name>
</gene>
<dbReference type="Proteomes" id="UP000284751">
    <property type="component" value="Unassembled WGS sequence"/>
</dbReference>
<sequence length="169" mass="19727">MLLSKPQKSLIRLLREFGAVREGQAQKLLIMEYPSLKWEPVIRQLENGGLVRRTDGCVKIPDYYPEISLLNAIDVMLLLSPKKIELFQKGMPPFSVTFFKERNQTLWRYDICSVPLGGEPMISAALEGISTKYRMMVFILEKPEQQKSLFIPCEHCFTWKDNGEYRFYK</sequence>
<evidence type="ECO:0000313" key="2">
    <source>
        <dbReference type="Proteomes" id="UP000284751"/>
    </source>
</evidence>
<proteinExistence type="predicted"/>
<dbReference type="EMBL" id="QRTC01000022">
    <property type="protein sequence ID" value="RGQ40939.1"/>
    <property type="molecule type" value="Genomic_DNA"/>
</dbReference>